<dbReference type="PANTHER" id="PTHR45717">
    <property type="entry name" value="OS12G0527900 PROTEIN"/>
    <property type="match status" value="1"/>
</dbReference>
<comment type="caution">
    <text evidence="7">The sequence shown here is derived from an EMBL/GenBank/DDBJ whole genome shotgun (WGS) entry which is preliminary data.</text>
</comment>
<protein>
    <recommendedName>
        <fullName evidence="9">Pentatricopeptide repeat-containing protein</fullName>
    </recommendedName>
</protein>
<comment type="similarity">
    <text evidence="2">Belongs to the PPR family. P subfamily.</text>
</comment>
<keyword evidence="3" id="KW-0677">Repeat</keyword>
<dbReference type="EMBL" id="JAYMYQ010000005">
    <property type="protein sequence ID" value="KAK7327894.1"/>
    <property type="molecule type" value="Genomic_DNA"/>
</dbReference>
<feature type="repeat" description="PPR" evidence="6">
    <location>
        <begin position="121"/>
        <end position="155"/>
    </location>
</feature>
<keyword evidence="8" id="KW-1185">Reference proteome</keyword>
<dbReference type="Pfam" id="PF13041">
    <property type="entry name" value="PPR_2"/>
    <property type="match status" value="1"/>
</dbReference>
<dbReference type="PANTHER" id="PTHR45717:SF20">
    <property type="entry name" value="OS07G0598500 PROTEIN"/>
    <property type="match status" value="1"/>
</dbReference>
<name>A0AAN9L589_CANGL</name>
<dbReference type="Gene3D" id="1.25.40.10">
    <property type="entry name" value="Tetratricopeptide repeat domain"/>
    <property type="match status" value="4"/>
</dbReference>
<dbReference type="Pfam" id="PF01535">
    <property type="entry name" value="PPR"/>
    <property type="match status" value="4"/>
</dbReference>
<dbReference type="InterPro" id="IPR011990">
    <property type="entry name" value="TPR-like_helical_dom_sf"/>
</dbReference>
<evidence type="ECO:0000256" key="5">
    <source>
        <dbReference type="ARBA" id="ARBA00023128"/>
    </source>
</evidence>
<dbReference type="AlphaFoldDB" id="A0AAN9L589"/>
<dbReference type="SUPFAM" id="SSF48452">
    <property type="entry name" value="TPR-like"/>
    <property type="match status" value="2"/>
</dbReference>
<comment type="subcellular location">
    <subcellularLocation>
        <location evidence="1">Mitochondrion</location>
    </subcellularLocation>
</comment>
<dbReference type="GO" id="GO:0003729">
    <property type="term" value="F:mRNA binding"/>
    <property type="evidence" value="ECO:0007669"/>
    <property type="project" value="UniProtKB-ARBA"/>
</dbReference>
<gene>
    <name evidence="7" type="ORF">VNO77_21987</name>
</gene>
<evidence type="ECO:0000256" key="3">
    <source>
        <dbReference type="ARBA" id="ARBA00022737"/>
    </source>
</evidence>
<evidence type="ECO:0000256" key="6">
    <source>
        <dbReference type="PROSITE-ProRule" id="PRU00708"/>
    </source>
</evidence>
<evidence type="ECO:0000313" key="8">
    <source>
        <dbReference type="Proteomes" id="UP001367508"/>
    </source>
</evidence>
<evidence type="ECO:0000256" key="2">
    <source>
        <dbReference type="ARBA" id="ARBA00007626"/>
    </source>
</evidence>
<accession>A0AAN9L589</accession>
<evidence type="ECO:0000256" key="1">
    <source>
        <dbReference type="ARBA" id="ARBA00004173"/>
    </source>
</evidence>
<dbReference type="NCBIfam" id="TIGR00756">
    <property type="entry name" value="PPR"/>
    <property type="match status" value="3"/>
</dbReference>
<evidence type="ECO:0000313" key="7">
    <source>
        <dbReference type="EMBL" id="KAK7327894.1"/>
    </source>
</evidence>
<organism evidence="7 8">
    <name type="scientific">Canavalia gladiata</name>
    <name type="common">Sword bean</name>
    <name type="synonym">Dolichos gladiatus</name>
    <dbReference type="NCBI Taxonomy" id="3824"/>
    <lineage>
        <taxon>Eukaryota</taxon>
        <taxon>Viridiplantae</taxon>
        <taxon>Streptophyta</taxon>
        <taxon>Embryophyta</taxon>
        <taxon>Tracheophyta</taxon>
        <taxon>Spermatophyta</taxon>
        <taxon>Magnoliopsida</taxon>
        <taxon>eudicotyledons</taxon>
        <taxon>Gunneridae</taxon>
        <taxon>Pentapetalae</taxon>
        <taxon>rosids</taxon>
        <taxon>fabids</taxon>
        <taxon>Fabales</taxon>
        <taxon>Fabaceae</taxon>
        <taxon>Papilionoideae</taxon>
        <taxon>50 kb inversion clade</taxon>
        <taxon>NPAAA clade</taxon>
        <taxon>indigoferoid/millettioid clade</taxon>
        <taxon>Phaseoleae</taxon>
        <taxon>Canavalia</taxon>
    </lineage>
</organism>
<proteinExistence type="inferred from homology"/>
<dbReference type="PROSITE" id="PS51375">
    <property type="entry name" value="PPR"/>
    <property type="match status" value="2"/>
</dbReference>
<keyword evidence="5" id="KW-0496">Mitochondrion</keyword>
<dbReference type="InterPro" id="IPR002885">
    <property type="entry name" value="PPR_rpt"/>
</dbReference>
<dbReference type="GO" id="GO:0005739">
    <property type="term" value="C:mitochondrion"/>
    <property type="evidence" value="ECO:0007669"/>
    <property type="project" value="UniProtKB-SubCell"/>
</dbReference>
<reference evidence="7 8" key="1">
    <citation type="submission" date="2024-01" db="EMBL/GenBank/DDBJ databases">
        <title>The genomes of 5 underutilized Papilionoideae crops provide insights into root nodulation and disease resistanc.</title>
        <authorList>
            <person name="Jiang F."/>
        </authorList>
    </citation>
    <scope>NUCLEOTIDE SEQUENCE [LARGE SCALE GENOMIC DNA]</scope>
    <source>
        <strain evidence="7">LVBAO_FW01</strain>
        <tissue evidence="7">Leaves</tissue>
    </source>
</reference>
<feature type="repeat" description="PPR" evidence="6">
    <location>
        <begin position="156"/>
        <end position="190"/>
    </location>
</feature>
<dbReference type="FunFam" id="1.25.40.10:FF:000385">
    <property type="entry name" value="Pentatricopeptide repeat-containing protein mitochondrial"/>
    <property type="match status" value="1"/>
</dbReference>
<evidence type="ECO:0008006" key="9">
    <source>
        <dbReference type="Google" id="ProtNLM"/>
    </source>
</evidence>
<sequence length="486" mass="55708">MLVRRIGSSSRSYYTNRTKKPTLYSKISPLGNPATSVVPELDDWVYNGNKVRVAELQRIIRDLRKRSRFSQALQVSEWMCKNGVCIFSPTEHAVHLDLIGKVHGFPSAESYFNSLKDQDKTNQTYGALLNCYVRQRQTDKALSHLHKMKDLGFASSPLTYNDIMCLYTNIGRHENVLDVLTEMKENGVLPDNFSYRICINSCGVRSDVDGMERILKEMESEPHIVMDWNTYSMVANFYIKAGLSREAVYALKKAEERLDKKDGQGYNHLISLYTRLGRKNEVIRIWELEKSDCKRCLNRDFTTMLESLVKLGELEEAEKILKEWESSDNCYDFGIPSIVIIGYSAKGLHEKAETMLEDLHKKGKVTTPNCWTMVAGGYLHKGEMEKAWRCFKTALSLYVENKGWKPNPKVTAGVLDWIGDNGSVEDAEVLVRLLRNVVPVNRQMYHALIKTYIRGGKEVDELLDRMDKDDVVENAETRKIINMKNA</sequence>
<evidence type="ECO:0000256" key="4">
    <source>
        <dbReference type="ARBA" id="ARBA00022946"/>
    </source>
</evidence>
<dbReference type="Proteomes" id="UP001367508">
    <property type="component" value="Unassembled WGS sequence"/>
</dbReference>
<keyword evidence="4" id="KW-0809">Transit peptide</keyword>